<dbReference type="AlphaFoldDB" id="A0A1X1ITK9"/>
<proteinExistence type="predicted"/>
<comment type="caution">
    <text evidence="1">The sequence shown here is derived from an EMBL/GenBank/DDBJ whole genome shotgun (WGS) entry which is preliminary data.</text>
</comment>
<dbReference type="EMBL" id="NCUY01000032">
    <property type="protein sequence ID" value="ORO76442.1"/>
    <property type="molecule type" value="Genomic_DNA"/>
</dbReference>
<reference evidence="1 2" key="1">
    <citation type="journal article" date="2016" name="Eur. J. Clin. Microbiol. Infect. Dis.">
        <title>Whole genome sequencing as a tool for phylogenetic analysis of clinical strains of Mitis group streptococci.</title>
        <authorList>
            <person name="Rasmussen L.H."/>
            <person name="Dargis R."/>
            <person name="Hojholt K."/>
            <person name="Christensen J.J."/>
            <person name="Skovgaard O."/>
            <person name="Justesen U.S."/>
            <person name="Rosenvinge F.S."/>
            <person name="Moser C."/>
            <person name="Lukjancenko O."/>
            <person name="Rasmussen S."/>
            <person name="Nielsen X.C."/>
        </authorList>
    </citation>
    <scope>NUCLEOTIDE SEQUENCE [LARGE SCALE GENOMIC DNA]</scope>
    <source>
        <strain evidence="1 2">RH_70047_11</strain>
    </source>
</reference>
<protein>
    <submittedName>
        <fullName evidence="1">Uncharacterized protein</fullName>
    </submittedName>
</protein>
<organism evidence="1 2">
    <name type="scientific">Streptococcus oralis subsp. dentisani</name>
    <dbReference type="NCBI Taxonomy" id="1458253"/>
    <lineage>
        <taxon>Bacteria</taxon>
        <taxon>Bacillati</taxon>
        <taxon>Bacillota</taxon>
        <taxon>Bacilli</taxon>
        <taxon>Lactobacillales</taxon>
        <taxon>Streptococcaceae</taxon>
        <taxon>Streptococcus</taxon>
    </lineage>
</organism>
<evidence type="ECO:0000313" key="1">
    <source>
        <dbReference type="EMBL" id="ORO76442.1"/>
    </source>
</evidence>
<sequence>MIKDIKVSKKIEKLYKQPEEGLYLQLICRELFSGYEFSLNEGRHNGEDFYKITPNDSEIVKLFHKASRYYFSYDFGQNIDRVLYSIAIYGKAYIFIKPEYEEQIDKQGNTSKIISSIYISEVKGILKKNKFFYKIGRNEISEFDINEGTLITFNLREIGFKKNHFTKLAKQAEKYNTTSKSLELIKKVATYNFSVHRDKNTKLLLRKMRGLGLNFSLDDLSDSYILYNEIQRKLFQKKLLQYILDKINKSLVSNYIHNKKFKIKATMKNINYEESWEKFQRGELTRSELRKIVWD</sequence>
<dbReference type="OrthoDB" id="1828538at2"/>
<dbReference type="RefSeq" id="WP_038805432.1">
    <property type="nucleotide sequence ID" value="NZ_NCUY01000032.1"/>
</dbReference>
<gene>
    <name evidence="1" type="ORF">B7707_05590</name>
</gene>
<evidence type="ECO:0000313" key="2">
    <source>
        <dbReference type="Proteomes" id="UP000193326"/>
    </source>
</evidence>
<name>A0A1X1ITK9_STROR</name>
<dbReference type="Proteomes" id="UP000193326">
    <property type="component" value="Unassembled WGS sequence"/>
</dbReference>
<accession>A0A1X1ITK9</accession>